<feature type="region of interest" description="Disordered" evidence="1">
    <location>
        <begin position="1"/>
        <end position="38"/>
    </location>
</feature>
<dbReference type="RefSeq" id="XP_066072967.1">
    <property type="nucleotide sequence ID" value="XM_066216870.1"/>
</dbReference>
<evidence type="ECO:0000313" key="3">
    <source>
        <dbReference type="Proteomes" id="UP001355207"/>
    </source>
</evidence>
<feature type="compositionally biased region" description="Basic and acidic residues" evidence="1">
    <location>
        <begin position="1"/>
        <end position="10"/>
    </location>
</feature>
<feature type="compositionally biased region" description="Basic and acidic residues" evidence="1">
    <location>
        <begin position="19"/>
        <end position="28"/>
    </location>
</feature>
<dbReference type="SUPFAM" id="SSF56112">
    <property type="entry name" value="Protein kinase-like (PK-like)"/>
    <property type="match status" value="1"/>
</dbReference>
<dbReference type="InterPro" id="IPR011009">
    <property type="entry name" value="Kinase-like_dom_sf"/>
</dbReference>
<gene>
    <name evidence="2" type="ORF">L201_001077</name>
</gene>
<proteinExistence type="predicted"/>
<reference evidence="2 3" key="1">
    <citation type="submission" date="2024-01" db="EMBL/GenBank/DDBJ databases">
        <title>Comparative genomics of Cryptococcus and Kwoniella reveals pathogenesis evolution and contrasting modes of karyotype evolution via chromosome fusion or intercentromeric recombination.</title>
        <authorList>
            <person name="Coelho M.A."/>
            <person name="David-Palma M."/>
            <person name="Shea T."/>
            <person name="Bowers K."/>
            <person name="McGinley-Smith S."/>
            <person name="Mohammad A.W."/>
            <person name="Gnirke A."/>
            <person name="Yurkov A.M."/>
            <person name="Nowrousian M."/>
            <person name="Sun S."/>
            <person name="Cuomo C.A."/>
            <person name="Heitman J."/>
        </authorList>
    </citation>
    <scope>NUCLEOTIDE SEQUENCE [LARGE SCALE GENOMIC DNA]</scope>
    <source>
        <strain evidence="2 3">CBS 6074</strain>
    </source>
</reference>
<evidence type="ECO:0000256" key="1">
    <source>
        <dbReference type="SAM" id="MobiDB-lite"/>
    </source>
</evidence>
<evidence type="ECO:0008006" key="4">
    <source>
        <dbReference type="Google" id="ProtNLM"/>
    </source>
</evidence>
<evidence type="ECO:0000313" key="2">
    <source>
        <dbReference type="EMBL" id="WWC86204.1"/>
    </source>
</evidence>
<dbReference type="EMBL" id="CP144098">
    <property type="protein sequence ID" value="WWC86204.1"/>
    <property type="molecule type" value="Genomic_DNA"/>
</dbReference>
<protein>
    <recommendedName>
        <fullName evidence="4">Protein kinase domain-containing protein</fullName>
    </recommendedName>
</protein>
<name>A0AAX4JLC7_9TREE</name>
<accession>A0AAX4JLC7</accession>
<dbReference type="Proteomes" id="UP001355207">
    <property type="component" value="Chromosome 1"/>
</dbReference>
<dbReference type="GeneID" id="91091749"/>
<keyword evidence="3" id="KW-1185">Reference proteome</keyword>
<dbReference type="AlphaFoldDB" id="A0AAX4JLC7"/>
<sequence length="340" mass="39066">MEKGAKDLPLRTRSQQVQVKEEHVEHVPENANQAEDIPRVKEEQVEQYPEHTKEAEDIPSWITKAVRIEITKSKDEFDEVGYHALGPEVHLPFHPAIPVDDLPRYPQPTIFARLGKLLGLGALWDVYQAEIYPDEEYEDEKCIKVFIKYTDCKDFDDESYYGNNYVTTLNLETALTGVKLEHEIYTQTFRDLQGTVIPKHYGTFIDIDDKSCAMIIEDVGTQLGAEGTVGHVAPEDKEKIQMIFEIIHSKKVLHGGARHAEFYKAANGEVKITDFHIATPDAPDFQLAWEKYEVKRVCGLVKRMSYRDFVNNFNENEQTKHAFETDVKAEKPLKRIKAND</sequence>
<organism evidence="2 3">
    <name type="scientific">Kwoniella dendrophila CBS 6074</name>
    <dbReference type="NCBI Taxonomy" id="1295534"/>
    <lineage>
        <taxon>Eukaryota</taxon>
        <taxon>Fungi</taxon>
        <taxon>Dikarya</taxon>
        <taxon>Basidiomycota</taxon>
        <taxon>Agaricomycotina</taxon>
        <taxon>Tremellomycetes</taxon>
        <taxon>Tremellales</taxon>
        <taxon>Cryptococcaceae</taxon>
        <taxon>Kwoniella</taxon>
    </lineage>
</organism>